<evidence type="ECO:0000256" key="4">
    <source>
        <dbReference type="ARBA" id="ARBA00023163"/>
    </source>
</evidence>
<dbReference type="SMART" id="SM00421">
    <property type="entry name" value="HTH_LUXR"/>
    <property type="match status" value="1"/>
</dbReference>
<accession>A0ABT7DLL5</accession>
<feature type="modified residue" description="4-aspartylphosphate" evidence="5">
    <location>
        <position position="77"/>
    </location>
</feature>
<dbReference type="EMBL" id="JASJEU010000012">
    <property type="protein sequence ID" value="MDJ1650428.1"/>
    <property type="molecule type" value="Genomic_DNA"/>
</dbReference>
<dbReference type="Pfam" id="PF00196">
    <property type="entry name" value="GerE"/>
    <property type="match status" value="1"/>
</dbReference>
<dbReference type="PROSITE" id="PS50110">
    <property type="entry name" value="RESPONSE_REGULATORY"/>
    <property type="match status" value="1"/>
</dbReference>
<evidence type="ECO:0000313" key="8">
    <source>
        <dbReference type="EMBL" id="MDJ1650428.1"/>
    </source>
</evidence>
<dbReference type="Pfam" id="PF00072">
    <property type="entry name" value="Response_reg"/>
    <property type="match status" value="1"/>
</dbReference>
<evidence type="ECO:0000313" key="9">
    <source>
        <dbReference type="Proteomes" id="UP001232750"/>
    </source>
</evidence>
<dbReference type="InterPro" id="IPR001789">
    <property type="entry name" value="Sig_transdc_resp-reg_receiver"/>
</dbReference>
<evidence type="ECO:0000256" key="2">
    <source>
        <dbReference type="ARBA" id="ARBA00023015"/>
    </source>
</evidence>
<gene>
    <name evidence="8" type="ORF">QNJ86_06415</name>
</gene>
<dbReference type="InterPro" id="IPR011006">
    <property type="entry name" value="CheY-like_superfamily"/>
</dbReference>
<organism evidence="8 9">
    <name type="scientific">Gordonibacter faecis</name>
    <dbReference type="NCBI Taxonomy" id="3047475"/>
    <lineage>
        <taxon>Bacteria</taxon>
        <taxon>Bacillati</taxon>
        <taxon>Actinomycetota</taxon>
        <taxon>Coriobacteriia</taxon>
        <taxon>Eggerthellales</taxon>
        <taxon>Eggerthellaceae</taxon>
        <taxon>Gordonibacter</taxon>
    </lineage>
</organism>
<dbReference type="InterPro" id="IPR000792">
    <property type="entry name" value="Tscrpt_reg_LuxR_C"/>
</dbReference>
<dbReference type="Proteomes" id="UP001232750">
    <property type="component" value="Unassembled WGS sequence"/>
</dbReference>
<protein>
    <submittedName>
        <fullName evidence="8">Response regulator transcription factor</fullName>
    </submittedName>
</protein>
<evidence type="ECO:0000256" key="5">
    <source>
        <dbReference type="PROSITE-ProRule" id="PRU00169"/>
    </source>
</evidence>
<evidence type="ECO:0000259" key="6">
    <source>
        <dbReference type="PROSITE" id="PS50043"/>
    </source>
</evidence>
<sequence length="246" mass="26892">MERRMSEAHAQTKDTWPRAADEQPLRLVVADDQDLVRSGFRLILSSYDGFTIVGEARDGEEAVELARRLHPDVVLMDIRMPHKNGIEATRAITSDPALADVRVLILTTFDIDEYVYDALAAGAGGFLLKDAEPDDIASAVRVVAAGDALIQPSVMRRLVETFVRSRPAVSPATAAGSLSALTEREREILTLVARGLTNDEIGQDLFISPATVKTHLARVMAKLEAHDRAQLVVRAYEGGLVRPSIR</sequence>
<dbReference type="PROSITE" id="PS50043">
    <property type="entry name" value="HTH_LUXR_2"/>
    <property type="match status" value="1"/>
</dbReference>
<dbReference type="InterPro" id="IPR039420">
    <property type="entry name" value="WalR-like"/>
</dbReference>
<dbReference type="RefSeq" id="WP_283831776.1">
    <property type="nucleotide sequence ID" value="NZ_JASJEU010000012.1"/>
</dbReference>
<name>A0ABT7DLL5_9ACTN</name>
<keyword evidence="2" id="KW-0805">Transcription regulation</keyword>
<dbReference type="SMART" id="SM00448">
    <property type="entry name" value="REC"/>
    <property type="match status" value="1"/>
</dbReference>
<dbReference type="CDD" id="cd06170">
    <property type="entry name" value="LuxR_C_like"/>
    <property type="match status" value="1"/>
</dbReference>
<keyword evidence="4" id="KW-0804">Transcription</keyword>
<dbReference type="SUPFAM" id="SSF52172">
    <property type="entry name" value="CheY-like"/>
    <property type="match status" value="1"/>
</dbReference>
<comment type="caution">
    <text evidence="8">The sequence shown here is derived from an EMBL/GenBank/DDBJ whole genome shotgun (WGS) entry which is preliminary data.</text>
</comment>
<dbReference type="InterPro" id="IPR058245">
    <property type="entry name" value="NreC/VraR/RcsB-like_REC"/>
</dbReference>
<feature type="domain" description="HTH luxR-type" evidence="6">
    <location>
        <begin position="174"/>
        <end position="239"/>
    </location>
</feature>
<dbReference type="PROSITE" id="PS00622">
    <property type="entry name" value="HTH_LUXR_1"/>
    <property type="match status" value="1"/>
</dbReference>
<dbReference type="PANTHER" id="PTHR43214:SF24">
    <property type="entry name" value="TRANSCRIPTIONAL REGULATORY PROTEIN NARL-RELATED"/>
    <property type="match status" value="1"/>
</dbReference>
<keyword evidence="1 5" id="KW-0597">Phosphoprotein</keyword>
<evidence type="ECO:0000259" key="7">
    <source>
        <dbReference type="PROSITE" id="PS50110"/>
    </source>
</evidence>
<feature type="domain" description="Response regulatory" evidence="7">
    <location>
        <begin position="26"/>
        <end position="144"/>
    </location>
</feature>
<keyword evidence="9" id="KW-1185">Reference proteome</keyword>
<dbReference type="CDD" id="cd17535">
    <property type="entry name" value="REC_NarL-like"/>
    <property type="match status" value="1"/>
</dbReference>
<dbReference type="Gene3D" id="3.40.50.2300">
    <property type="match status" value="1"/>
</dbReference>
<evidence type="ECO:0000256" key="1">
    <source>
        <dbReference type="ARBA" id="ARBA00022553"/>
    </source>
</evidence>
<dbReference type="PANTHER" id="PTHR43214">
    <property type="entry name" value="TWO-COMPONENT RESPONSE REGULATOR"/>
    <property type="match status" value="1"/>
</dbReference>
<keyword evidence="3" id="KW-0238">DNA-binding</keyword>
<reference evidence="8 9" key="1">
    <citation type="submission" date="2023-05" db="EMBL/GenBank/DDBJ databases">
        <title>Gordonibacter KGMB12511T sp. nov., isolated from faeces of healthy Korean.</title>
        <authorList>
            <person name="Kim H.S."/>
            <person name="Kim J.-S."/>
            <person name="Suh M.K."/>
            <person name="Eom M.K."/>
            <person name="Do H.E."/>
            <person name="Lee J.-S."/>
        </authorList>
    </citation>
    <scope>NUCLEOTIDE SEQUENCE [LARGE SCALE GENOMIC DNA]</scope>
    <source>
        <strain evidence="8 9">KGMB12511</strain>
    </source>
</reference>
<evidence type="ECO:0000256" key="3">
    <source>
        <dbReference type="ARBA" id="ARBA00023125"/>
    </source>
</evidence>
<dbReference type="PRINTS" id="PR00038">
    <property type="entry name" value="HTHLUXR"/>
</dbReference>
<proteinExistence type="predicted"/>